<dbReference type="AlphaFoldDB" id="A0A0E3PVC9"/>
<sequence>MKFGKEANNIEDPLFEVTRSQVFINDEEVQQKILNLSPKEVREFGIRYRSTLKKIKDMILKDGKINIKTNEVKKLIKFLYHT</sequence>
<dbReference type="GeneID" id="24851099"/>
<proteinExistence type="predicted"/>
<evidence type="ECO:0000313" key="2">
    <source>
        <dbReference type="Proteomes" id="UP000033058"/>
    </source>
</evidence>
<dbReference type="EMBL" id="CP009509">
    <property type="protein sequence ID" value="AKB40395.1"/>
    <property type="molecule type" value="Genomic_DNA"/>
</dbReference>
<organism evidence="1 2">
    <name type="scientific">Methanosarcina mazei WWM610</name>
    <dbReference type="NCBI Taxonomy" id="1434117"/>
    <lineage>
        <taxon>Archaea</taxon>
        <taxon>Methanobacteriati</taxon>
        <taxon>Methanobacteriota</taxon>
        <taxon>Stenosarchaea group</taxon>
        <taxon>Methanomicrobia</taxon>
        <taxon>Methanosarcinales</taxon>
        <taxon>Methanosarcinaceae</taxon>
        <taxon>Methanosarcina</taxon>
    </lineage>
</organism>
<name>A0A0E3PVC9_METMZ</name>
<protein>
    <submittedName>
        <fullName evidence="1">Uncharacterized protein</fullName>
    </submittedName>
</protein>
<accession>A0A0E3PVC9</accession>
<gene>
    <name evidence="1" type="ORF">MSMAW_1404</name>
</gene>
<reference evidence="1 2" key="1">
    <citation type="submission" date="2014-07" db="EMBL/GenBank/DDBJ databases">
        <title>Methanogenic archaea and the global carbon cycle.</title>
        <authorList>
            <person name="Henriksen J.R."/>
            <person name="Luke J."/>
            <person name="Reinhart S."/>
            <person name="Benedict M.N."/>
            <person name="Youngblut N.D."/>
            <person name="Metcalf M.E."/>
            <person name="Whitaker R.J."/>
            <person name="Metcalf W.W."/>
        </authorList>
    </citation>
    <scope>NUCLEOTIDE SEQUENCE [LARGE SCALE GENOMIC DNA]</scope>
    <source>
        <strain evidence="1 2">WWM610</strain>
    </source>
</reference>
<dbReference type="PATRIC" id="fig|1434117.4.peg.1786"/>
<evidence type="ECO:0000313" key="1">
    <source>
        <dbReference type="EMBL" id="AKB40395.1"/>
    </source>
</evidence>
<dbReference type="HOGENOM" id="CLU_2550302_0_0_2"/>
<dbReference type="RefSeq" id="WP_048037716.1">
    <property type="nucleotide sequence ID" value="NZ_CP009509.1"/>
</dbReference>
<dbReference type="Proteomes" id="UP000033058">
    <property type="component" value="Chromosome"/>
</dbReference>